<dbReference type="Gene3D" id="1.10.357.10">
    <property type="entry name" value="Tetracycline Repressor, domain 2"/>
    <property type="match status" value="1"/>
</dbReference>
<reference evidence="10 11" key="1">
    <citation type="submission" date="2020-08" db="EMBL/GenBank/DDBJ databases">
        <title>Genomic Encyclopedia of Type Strains, Phase IV (KMG-V): Genome sequencing to study the core and pangenomes of soil and plant-associated prokaryotes.</title>
        <authorList>
            <person name="Whitman W."/>
        </authorList>
    </citation>
    <scope>NUCLEOTIDE SEQUENCE [LARGE SCALE GENOMIC DNA]</scope>
    <source>
        <strain evidence="8 11">SEMIA 471</strain>
        <strain evidence="9 10">SEMIA 489</strain>
    </source>
</reference>
<evidence type="ECO:0000256" key="4">
    <source>
        <dbReference type="ARBA" id="ARBA00023163"/>
    </source>
</evidence>
<evidence type="ECO:0000256" key="2">
    <source>
        <dbReference type="ARBA" id="ARBA00023015"/>
    </source>
</evidence>
<dbReference type="PRINTS" id="PR00455">
    <property type="entry name" value="HTHTETR"/>
</dbReference>
<accession>A0A7W7EFJ2</accession>
<evidence type="ECO:0000313" key="8">
    <source>
        <dbReference type="EMBL" id="MBB4481249.1"/>
    </source>
</evidence>
<dbReference type="Proteomes" id="UP000557344">
    <property type="component" value="Unassembled WGS sequence"/>
</dbReference>
<protein>
    <submittedName>
        <fullName evidence="9">AcrR family transcriptional regulator</fullName>
    </submittedName>
</protein>
<feature type="domain" description="HTH tetR-type" evidence="7">
    <location>
        <begin position="69"/>
        <end position="129"/>
    </location>
</feature>
<dbReference type="Proteomes" id="UP000523431">
    <property type="component" value="Unassembled WGS sequence"/>
</dbReference>
<dbReference type="EMBL" id="JACIID010000008">
    <property type="protein sequence ID" value="MBB4537137.1"/>
    <property type="molecule type" value="Genomic_DNA"/>
</dbReference>
<sequence>MQTSLLIRRLVLKPTDYSVFLRCQLSLSDVWIERAIGASPLKGGKRKEAMTEQGTGAREKQRRKSSKGEARRAEILAAAMRRFAEDGYQNAAIGDIAQDVGLSLPGLLHHFPTKVDLLLAILDKRDLESADFIDHYRLDLRGLLKGMVSVFRRNAEMVEVTRAFAILNAESLMKDHPAKTWFLDRATQMQKHIAATFERAAADGSFAKNIDSKAMAAELIAVMDGLQMLWLRDPDRFDMVGGLEAYVSRLQTSLGLDG</sequence>
<dbReference type="PROSITE" id="PS50977">
    <property type="entry name" value="HTH_TETR_2"/>
    <property type="match status" value="1"/>
</dbReference>
<dbReference type="InterPro" id="IPR036271">
    <property type="entry name" value="Tet_transcr_reg_TetR-rel_C_sf"/>
</dbReference>
<dbReference type="InterPro" id="IPR009057">
    <property type="entry name" value="Homeodomain-like_sf"/>
</dbReference>
<dbReference type="GO" id="GO:0003677">
    <property type="term" value="F:DNA binding"/>
    <property type="evidence" value="ECO:0007669"/>
    <property type="project" value="UniProtKB-UniRule"/>
</dbReference>
<dbReference type="EMBL" id="JACIHU010000008">
    <property type="protein sequence ID" value="MBB4481249.1"/>
    <property type="molecule type" value="Genomic_DNA"/>
</dbReference>
<organism evidence="9 10">
    <name type="scientific">Rhizobium etli</name>
    <dbReference type="NCBI Taxonomy" id="29449"/>
    <lineage>
        <taxon>Bacteria</taxon>
        <taxon>Pseudomonadati</taxon>
        <taxon>Pseudomonadota</taxon>
        <taxon>Alphaproteobacteria</taxon>
        <taxon>Hyphomicrobiales</taxon>
        <taxon>Rhizobiaceae</taxon>
        <taxon>Rhizobium/Agrobacterium group</taxon>
        <taxon>Rhizobium</taxon>
    </lineage>
</organism>
<dbReference type="InterPro" id="IPR001647">
    <property type="entry name" value="HTH_TetR"/>
</dbReference>
<evidence type="ECO:0000259" key="7">
    <source>
        <dbReference type="PROSITE" id="PS50977"/>
    </source>
</evidence>
<dbReference type="Pfam" id="PF13977">
    <property type="entry name" value="TetR_C_6"/>
    <property type="match status" value="1"/>
</dbReference>
<dbReference type="InterPro" id="IPR039538">
    <property type="entry name" value="BetI_C"/>
</dbReference>
<dbReference type="PANTHER" id="PTHR47506:SF6">
    <property type="entry name" value="HTH-TYPE TRANSCRIPTIONAL REPRESSOR NEMR"/>
    <property type="match status" value="1"/>
</dbReference>
<feature type="region of interest" description="Disordered" evidence="6">
    <location>
        <begin position="43"/>
        <end position="70"/>
    </location>
</feature>
<keyword evidence="1" id="KW-0678">Repressor</keyword>
<proteinExistence type="predicted"/>
<evidence type="ECO:0000256" key="6">
    <source>
        <dbReference type="SAM" id="MobiDB-lite"/>
    </source>
</evidence>
<evidence type="ECO:0000313" key="11">
    <source>
        <dbReference type="Proteomes" id="UP000557344"/>
    </source>
</evidence>
<evidence type="ECO:0000256" key="1">
    <source>
        <dbReference type="ARBA" id="ARBA00022491"/>
    </source>
</evidence>
<evidence type="ECO:0000256" key="5">
    <source>
        <dbReference type="PROSITE-ProRule" id="PRU00335"/>
    </source>
</evidence>
<evidence type="ECO:0000256" key="3">
    <source>
        <dbReference type="ARBA" id="ARBA00023125"/>
    </source>
</evidence>
<keyword evidence="4" id="KW-0804">Transcription</keyword>
<dbReference type="AlphaFoldDB" id="A0A7W7EFJ2"/>
<evidence type="ECO:0000313" key="9">
    <source>
        <dbReference type="EMBL" id="MBB4537137.1"/>
    </source>
</evidence>
<evidence type="ECO:0000313" key="10">
    <source>
        <dbReference type="Proteomes" id="UP000523431"/>
    </source>
</evidence>
<name>A0A7W7EFJ2_RHIET</name>
<keyword evidence="3 5" id="KW-0238">DNA-binding</keyword>
<dbReference type="SUPFAM" id="SSF48498">
    <property type="entry name" value="Tetracyclin repressor-like, C-terminal domain"/>
    <property type="match status" value="1"/>
</dbReference>
<dbReference type="SUPFAM" id="SSF46689">
    <property type="entry name" value="Homeodomain-like"/>
    <property type="match status" value="1"/>
</dbReference>
<gene>
    <name evidence="8" type="ORF">GGE46_003845</name>
    <name evidence="9" type="ORF">GGE57_003901</name>
</gene>
<keyword evidence="2" id="KW-0805">Transcription regulation</keyword>
<comment type="caution">
    <text evidence="9">The sequence shown here is derived from an EMBL/GenBank/DDBJ whole genome shotgun (WGS) entry which is preliminary data.</text>
</comment>
<dbReference type="PANTHER" id="PTHR47506">
    <property type="entry name" value="TRANSCRIPTIONAL REGULATORY PROTEIN"/>
    <property type="match status" value="1"/>
</dbReference>
<dbReference type="Pfam" id="PF00440">
    <property type="entry name" value="TetR_N"/>
    <property type="match status" value="1"/>
</dbReference>
<feature type="DNA-binding region" description="H-T-H motif" evidence="5">
    <location>
        <begin position="92"/>
        <end position="111"/>
    </location>
</feature>